<proteinExistence type="predicted"/>
<feature type="region of interest" description="Disordered" evidence="1">
    <location>
        <begin position="45"/>
        <end position="87"/>
    </location>
</feature>
<dbReference type="Proteomes" id="UP000326759">
    <property type="component" value="Unassembled WGS sequence"/>
</dbReference>
<feature type="region of interest" description="Disordered" evidence="1">
    <location>
        <begin position="269"/>
        <end position="294"/>
    </location>
</feature>
<comment type="caution">
    <text evidence="2">The sequence shown here is derived from an EMBL/GenBank/DDBJ whole genome shotgun (WGS) entry which is preliminary data.</text>
</comment>
<accession>A0A5N5SU78</accession>
<dbReference type="EMBL" id="SEYY01019919">
    <property type="protein sequence ID" value="KAB7497786.1"/>
    <property type="molecule type" value="Genomic_DNA"/>
</dbReference>
<reference evidence="2 3" key="1">
    <citation type="journal article" date="2019" name="PLoS Biol.">
        <title>Sex chromosomes control vertical transmission of feminizing Wolbachia symbionts in an isopod.</title>
        <authorList>
            <person name="Becking T."/>
            <person name="Chebbi M.A."/>
            <person name="Giraud I."/>
            <person name="Moumen B."/>
            <person name="Laverre T."/>
            <person name="Caubet Y."/>
            <person name="Peccoud J."/>
            <person name="Gilbert C."/>
            <person name="Cordaux R."/>
        </authorList>
    </citation>
    <scope>NUCLEOTIDE SEQUENCE [LARGE SCALE GENOMIC DNA]</scope>
    <source>
        <strain evidence="2">ANa2</strain>
        <tissue evidence="2">Whole body excluding digestive tract and cuticle</tissue>
    </source>
</reference>
<sequence>VEKEKRAVLGIVQYHLPISDTVVDLPEGDVQYHPPIRDTVVDPPGGDVQYHPPISDTVVDPPGGDGQHHVPSGSKLEGKDKKEQTKPEISMDRIVHRSILLESAIQIFNTTSLRKELGSGLYQEFEAARERLCFKLEEEFDVYKTMPKLYDKYDECYEGFNQVYKIKYPNHSEEHKDELWKEFWKSKFDFVEKAELRNRMVDLIDRFKQKVQSVPPPPPPPIISGMDSRFKPCTSEVKMSSASEVSTAAYTLPSSNDSSTNRISDAYSNPTPVLSSNAPMSTSQVSDYSNFSHAPKPPPKISINLSSFKQQFSAEHNLVGGQMKIRPSPFPPPPQPILSGHSSQGTYNNAYNSTVITPTHTKDIKECKVSEDESCLQDFSMDKSNCRFRVNSS</sequence>
<dbReference type="OrthoDB" id="10461743at2759"/>
<name>A0A5N5SU78_9CRUS</name>
<evidence type="ECO:0000313" key="3">
    <source>
        <dbReference type="Proteomes" id="UP000326759"/>
    </source>
</evidence>
<feature type="compositionally biased region" description="Basic and acidic residues" evidence="1">
    <location>
        <begin position="76"/>
        <end position="87"/>
    </location>
</feature>
<dbReference type="AlphaFoldDB" id="A0A5N5SU78"/>
<keyword evidence="3" id="KW-1185">Reference proteome</keyword>
<protein>
    <submittedName>
        <fullName evidence="2">Uncharacterized protein</fullName>
    </submittedName>
</protein>
<gene>
    <name evidence="2" type="ORF">Anas_03254</name>
</gene>
<evidence type="ECO:0000313" key="2">
    <source>
        <dbReference type="EMBL" id="KAB7497786.1"/>
    </source>
</evidence>
<organism evidence="2 3">
    <name type="scientific">Armadillidium nasatum</name>
    <dbReference type="NCBI Taxonomy" id="96803"/>
    <lineage>
        <taxon>Eukaryota</taxon>
        <taxon>Metazoa</taxon>
        <taxon>Ecdysozoa</taxon>
        <taxon>Arthropoda</taxon>
        <taxon>Crustacea</taxon>
        <taxon>Multicrustacea</taxon>
        <taxon>Malacostraca</taxon>
        <taxon>Eumalacostraca</taxon>
        <taxon>Peracarida</taxon>
        <taxon>Isopoda</taxon>
        <taxon>Oniscidea</taxon>
        <taxon>Crinocheta</taxon>
        <taxon>Armadillidiidae</taxon>
        <taxon>Armadillidium</taxon>
    </lineage>
</organism>
<feature type="non-terminal residue" evidence="2">
    <location>
        <position position="1"/>
    </location>
</feature>
<feature type="compositionally biased region" description="Polar residues" evidence="1">
    <location>
        <begin position="269"/>
        <end position="292"/>
    </location>
</feature>
<evidence type="ECO:0000256" key="1">
    <source>
        <dbReference type="SAM" id="MobiDB-lite"/>
    </source>
</evidence>